<evidence type="ECO:0000256" key="2">
    <source>
        <dbReference type="ARBA" id="ARBA00022908"/>
    </source>
</evidence>
<dbReference type="EMBL" id="CP070968">
    <property type="protein sequence ID" value="QSF55150.1"/>
    <property type="molecule type" value="Genomic_DNA"/>
</dbReference>
<evidence type="ECO:0000313" key="7">
    <source>
        <dbReference type="Proteomes" id="UP000662957"/>
    </source>
</evidence>
<sequence>MPRLTRKLIETLEPRDGEYSVRDTEVIGLGVRVRPSGVKSFILTYRRGGQLRKLTLGRADEGYSIEEARDHARAALRDVREGVDPQAVKIADRHALTVNAMIDHYMADGPAMKPNKKPSSWDTNRTLFDCHIRPLLGRRLAQDLTRLDIAKFQLEVSQGKTARNIKTGYRKRSRVTGGKRVAALAVVTLGAAYEFAILTDLLKVNPTKGVERFQTIRRERYLSDREIAAISEALAQFEREDPRHAVMADTVRLLILTGCRKSEILSLRWDYVDWDVGCLRLPESKTGAKTVPLADAAIDLLRRRWDEGRSPEPSRGHNSGYTSSEVDRSPYVLPALKGQGHFVGLPHLWTKVKVSADEILRQKAAEASKDPRDVRSLLNVRLHDLRHSFASFAIAGGASLFMVGKVLGHKQARTTEIYAHLSDDPLKQLANRTAARLSEAMRF</sequence>
<dbReference type="CDD" id="cd00796">
    <property type="entry name" value="INT_Rci_Hp1_C"/>
    <property type="match status" value="1"/>
</dbReference>
<dbReference type="RefSeq" id="WP_205682530.1">
    <property type="nucleotide sequence ID" value="NZ_CP070968.1"/>
</dbReference>
<gene>
    <name evidence="6" type="ORF">JX001_04925</name>
</gene>
<dbReference type="InterPro" id="IPR050808">
    <property type="entry name" value="Phage_Integrase"/>
</dbReference>
<evidence type="ECO:0000256" key="1">
    <source>
        <dbReference type="ARBA" id="ARBA00008857"/>
    </source>
</evidence>
<evidence type="ECO:0000256" key="3">
    <source>
        <dbReference type="ARBA" id="ARBA00023125"/>
    </source>
</evidence>
<comment type="similarity">
    <text evidence="1">Belongs to the 'phage' integrase family.</text>
</comment>
<dbReference type="SUPFAM" id="SSF56349">
    <property type="entry name" value="DNA breaking-rejoining enzymes"/>
    <property type="match status" value="1"/>
</dbReference>
<dbReference type="Gene3D" id="1.10.150.130">
    <property type="match status" value="1"/>
</dbReference>
<evidence type="ECO:0000259" key="5">
    <source>
        <dbReference type="PROSITE" id="PS51898"/>
    </source>
</evidence>
<keyword evidence="7" id="KW-1185">Reference proteome</keyword>
<reference evidence="6 7" key="1">
    <citation type="submission" date="2021-02" db="EMBL/GenBank/DDBJ databases">
        <title>Brevundimonas sp. CS1 genome sequence.</title>
        <authorList>
            <person name="Lee K."/>
            <person name="Choi Y.-J."/>
            <person name="Son H.-R."/>
        </authorList>
    </citation>
    <scope>NUCLEOTIDE SEQUENCE [LARGE SCALE GENOMIC DNA]</scope>
    <source>
        <strain evidence="6 7">CS1</strain>
    </source>
</reference>
<organism evidence="6 7">
    <name type="scientific">Brevundimonas fontaquae</name>
    <dbReference type="NCBI Taxonomy" id="2813778"/>
    <lineage>
        <taxon>Bacteria</taxon>
        <taxon>Pseudomonadati</taxon>
        <taxon>Pseudomonadota</taxon>
        <taxon>Alphaproteobacteria</taxon>
        <taxon>Caulobacterales</taxon>
        <taxon>Caulobacteraceae</taxon>
        <taxon>Brevundimonas</taxon>
    </lineage>
</organism>
<dbReference type="InterPro" id="IPR002104">
    <property type="entry name" value="Integrase_catalytic"/>
</dbReference>
<dbReference type="InterPro" id="IPR010998">
    <property type="entry name" value="Integrase_recombinase_N"/>
</dbReference>
<dbReference type="InterPro" id="IPR013762">
    <property type="entry name" value="Integrase-like_cat_sf"/>
</dbReference>
<protein>
    <submittedName>
        <fullName evidence="6">Tyrosine-type recombinase/integrase</fullName>
    </submittedName>
</protein>
<accession>A0ABX7LSW9</accession>
<dbReference type="Proteomes" id="UP000662957">
    <property type="component" value="Chromosome"/>
</dbReference>
<keyword evidence="3" id="KW-0238">DNA-binding</keyword>
<evidence type="ECO:0000256" key="4">
    <source>
        <dbReference type="ARBA" id="ARBA00023172"/>
    </source>
</evidence>
<evidence type="ECO:0000313" key="6">
    <source>
        <dbReference type="EMBL" id="QSF55150.1"/>
    </source>
</evidence>
<dbReference type="Gene3D" id="1.10.443.10">
    <property type="entry name" value="Intergrase catalytic core"/>
    <property type="match status" value="1"/>
</dbReference>
<keyword evidence="4" id="KW-0233">DNA recombination</keyword>
<feature type="domain" description="Tyr recombinase" evidence="5">
    <location>
        <begin position="217"/>
        <end position="431"/>
    </location>
</feature>
<proteinExistence type="inferred from homology"/>
<dbReference type="PANTHER" id="PTHR30629">
    <property type="entry name" value="PROPHAGE INTEGRASE"/>
    <property type="match status" value="1"/>
</dbReference>
<dbReference type="PANTHER" id="PTHR30629:SF2">
    <property type="entry name" value="PROPHAGE INTEGRASE INTS-RELATED"/>
    <property type="match status" value="1"/>
</dbReference>
<dbReference type="InterPro" id="IPR011010">
    <property type="entry name" value="DNA_brk_join_enz"/>
</dbReference>
<dbReference type="Pfam" id="PF00589">
    <property type="entry name" value="Phage_integrase"/>
    <property type="match status" value="1"/>
</dbReference>
<dbReference type="PROSITE" id="PS51898">
    <property type="entry name" value="TYR_RECOMBINASE"/>
    <property type="match status" value="1"/>
</dbReference>
<dbReference type="Gene3D" id="3.30.160.390">
    <property type="entry name" value="Integrase, DNA-binding domain"/>
    <property type="match status" value="1"/>
</dbReference>
<dbReference type="Pfam" id="PF13356">
    <property type="entry name" value="Arm-DNA-bind_3"/>
    <property type="match status" value="1"/>
</dbReference>
<dbReference type="InterPro" id="IPR025166">
    <property type="entry name" value="Integrase_DNA_bind_dom"/>
</dbReference>
<dbReference type="InterPro" id="IPR038488">
    <property type="entry name" value="Integrase_DNA-bd_sf"/>
</dbReference>
<keyword evidence="2" id="KW-0229">DNA integration</keyword>
<name>A0ABX7LSW9_9CAUL</name>